<dbReference type="Proteomes" id="UP000265566">
    <property type="component" value="Chromosome 7"/>
</dbReference>
<keyword evidence="1" id="KW-0732">Signal</keyword>
<proteinExistence type="predicted"/>
<evidence type="ECO:0008006" key="3">
    <source>
        <dbReference type="Google" id="ProtNLM"/>
    </source>
</evidence>
<dbReference type="PANTHER" id="PTHR33103">
    <property type="entry name" value="OS01G0153900 PROTEIN"/>
    <property type="match status" value="1"/>
</dbReference>
<accession>A0A396H3C6</accession>
<comment type="caution">
    <text evidence="2">The sequence shown here is derived from an EMBL/GenBank/DDBJ whole genome shotgun (WGS) entry which is preliminary data.</text>
</comment>
<dbReference type="AlphaFoldDB" id="A0A396H3C6"/>
<name>A0A396H3C6_MEDTR</name>
<dbReference type="InterPro" id="IPR007750">
    <property type="entry name" value="DUF674"/>
</dbReference>
<dbReference type="EMBL" id="PSQE01000007">
    <property type="protein sequence ID" value="RHN46214.1"/>
    <property type="molecule type" value="Genomic_DNA"/>
</dbReference>
<protein>
    <recommendedName>
        <fullName evidence="3">DUF674 family protein</fullName>
    </recommendedName>
</protein>
<sequence>MLLSFVSRLVSCLIAATMAVAVFQTKEHVVSLKLLVDTETNKVLFAEAEKEFVDILCSFLTLPLATIARLLHKDVEILRLLPSTNSSEDYCGSLKINIDDTDPKNYFICSKFEDYNRCNNLSIGTKRNYCRCENRMNRSVSMTQSGNGFVKDDSMFFVTDDLTVLPHSMDHTLFGLVNNLQMRNTSSVKEMTVYVTKEKVLDLLKHALLSKTPLTDLFLEMKPCVDKSSIFSCDFKNILNSCMDITVKLLIRKSDGNILYAQGGQDFADFINKRPSKSYLLNFFGCLIDIEEA</sequence>
<feature type="signal peptide" evidence="1">
    <location>
        <begin position="1"/>
        <end position="19"/>
    </location>
</feature>
<dbReference type="Gramene" id="rna40665">
    <property type="protein sequence ID" value="RHN46214.1"/>
    <property type="gene ID" value="gene40665"/>
</dbReference>
<dbReference type="PANTHER" id="PTHR33103:SF43">
    <property type="entry name" value="DUF674 FAMILY PROTEIN"/>
    <property type="match status" value="1"/>
</dbReference>
<evidence type="ECO:0000313" key="2">
    <source>
        <dbReference type="EMBL" id="RHN46214.1"/>
    </source>
</evidence>
<feature type="chain" id="PRO_5017336551" description="DUF674 family protein" evidence="1">
    <location>
        <begin position="20"/>
        <end position="293"/>
    </location>
</feature>
<organism evidence="2">
    <name type="scientific">Medicago truncatula</name>
    <name type="common">Barrel medic</name>
    <name type="synonym">Medicago tribuloides</name>
    <dbReference type="NCBI Taxonomy" id="3880"/>
    <lineage>
        <taxon>Eukaryota</taxon>
        <taxon>Viridiplantae</taxon>
        <taxon>Streptophyta</taxon>
        <taxon>Embryophyta</taxon>
        <taxon>Tracheophyta</taxon>
        <taxon>Spermatophyta</taxon>
        <taxon>Magnoliopsida</taxon>
        <taxon>eudicotyledons</taxon>
        <taxon>Gunneridae</taxon>
        <taxon>Pentapetalae</taxon>
        <taxon>rosids</taxon>
        <taxon>fabids</taxon>
        <taxon>Fabales</taxon>
        <taxon>Fabaceae</taxon>
        <taxon>Papilionoideae</taxon>
        <taxon>50 kb inversion clade</taxon>
        <taxon>NPAAA clade</taxon>
        <taxon>Hologalegina</taxon>
        <taxon>IRL clade</taxon>
        <taxon>Trifolieae</taxon>
        <taxon>Medicago</taxon>
    </lineage>
</organism>
<evidence type="ECO:0000256" key="1">
    <source>
        <dbReference type="SAM" id="SignalP"/>
    </source>
</evidence>
<gene>
    <name evidence="2" type="ORF">MtrunA17_Chr7g0239761</name>
</gene>
<reference evidence="2" key="1">
    <citation type="journal article" date="2018" name="Nat. Plants">
        <title>Whole-genome landscape of Medicago truncatula symbiotic genes.</title>
        <authorList>
            <person name="Pecrix Y."/>
            <person name="Gamas P."/>
            <person name="Carrere S."/>
        </authorList>
    </citation>
    <scope>NUCLEOTIDE SEQUENCE</scope>
    <source>
        <tissue evidence="2">Leaves</tissue>
    </source>
</reference>
<dbReference type="Pfam" id="PF05056">
    <property type="entry name" value="DUF674"/>
    <property type="match status" value="2"/>
</dbReference>